<evidence type="ECO:0000313" key="4">
    <source>
        <dbReference type="Proteomes" id="UP000245086"/>
    </source>
</evidence>
<feature type="region of interest" description="Disordered" evidence="2">
    <location>
        <begin position="111"/>
        <end position="147"/>
    </location>
</feature>
<name>A0A2P2E6S8_9PROT</name>
<evidence type="ECO:0000313" key="3">
    <source>
        <dbReference type="EMBL" id="GBF56775.1"/>
    </source>
</evidence>
<dbReference type="HAMAP" id="MF_00386">
    <property type="entry name" value="UPF0161_YidD"/>
    <property type="match status" value="1"/>
</dbReference>
<accession>A0A2P2E6S8</accession>
<keyword evidence="1" id="KW-0472">Membrane</keyword>
<sequence>MQFSSTTRRYDDNPSTRSRLSLAARALLVAQRIYKVTLSPLIGQQCRYLPTCSDYAAGCVAAHGAWRGSWMGLARVCRCRPGGGAGYDPVPLTCSPVPAWMPWRYGDWQGGVRPAPDVPADAQMSEPNSVSTTKDQQRQGHDPASIS</sequence>
<dbReference type="AlphaFoldDB" id="A0A2P2E6S8"/>
<comment type="caution">
    <text evidence="3">The sequence shown here is derived from an EMBL/GenBank/DDBJ whole genome shotgun (WGS) entry which is preliminary data.</text>
</comment>
<gene>
    <name evidence="3" type="primary">yidD</name>
    <name evidence="3" type="ORF">PbB2_00432</name>
</gene>
<dbReference type="EMBL" id="BFBR01000001">
    <property type="protein sequence ID" value="GBF56775.1"/>
    <property type="molecule type" value="Genomic_DNA"/>
</dbReference>
<feature type="compositionally biased region" description="Polar residues" evidence="2">
    <location>
        <begin position="125"/>
        <end position="134"/>
    </location>
</feature>
<organism evidence="3 4">
    <name type="scientific">Candidatus Phycosocius bacilliformis</name>
    <dbReference type="NCBI Taxonomy" id="1445552"/>
    <lineage>
        <taxon>Bacteria</taxon>
        <taxon>Pseudomonadati</taxon>
        <taxon>Pseudomonadota</taxon>
        <taxon>Alphaproteobacteria</taxon>
        <taxon>Caulobacterales</taxon>
        <taxon>Caulobacterales incertae sedis</taxon>
        <taxon>Candidatus Phycosocius</taxon>
    </lineage>
</organism>
<comment type="subcellular location">
    <subcellularLocation>
        <location evidence="1">Cell membrane</location>
        <topology evidence="1">Peripheral membrane protein</topology>
        <orientation evidence="1">Cytoplasmic side</orientation>
    </subcellularLocation>
</comment>
<dbReference type="Proteomes" id="UP000245086">
    <property type="component" value="Unassembled WGS sequence"/>
</dbReference>
<dbReference type="Pfam" id="PF01809">
    <property type="entry name" value="YidD"/>
    <property type="match status" value="1"/>
</dbReference>
<dbReference type="NCBIfam" id="TIGR00278">
    <property type="entry name" value="membrane protein insertion efficiency factor YidD"/>
    <property type="match status" value="1"/>
</dbReference>
<dbReference type="OrthoDB" id="9801753at2"/>
<keyword evidence="4" id="KW-1185">Reference proteome</keyword>
<reference evidence="3 4" key="1">
    <citation type="journal article" date="2018" name="Genome Announc.">
        <title>Draft Genome Sequence of "Candidatus Phycosocius bacilliformis," an Alphaproteobacterial Ectosymbiont of the Hydrocarbon-Producing Green Alga Botryococcus braunii.</title>
        <authorList>
            <person name="Tanabe Y."/>
            <person name="Yamaguchi H."/>
            <person name="Watanabe M.M."/>
        </authorList>
    </citation>
    <scope>NUCLEOTIDE SEQUENCE [LARGE SCALE GENOMIC DNA]</scope>
    <source>
        <strain evidence="3 4">BOTRYCO-2</strain>
    </source>
</reference>
<evidence type="ECO:0000256" key="2">
    <source>
        <dbReference type="SAM" id="MobiDB-lite"/>
    </source>
</evidence>
<evidence type="ECO:0000256" key="1">
    <source>
        <dbReference type="HAMAP-Rule" id="MF_00386"/>
    </source>
</evidence>
<dbReference type="PANTHER" id="PTHR33383">
    <property type="entry name" value="MEMBRANE PROTEIN INSERTION EFFICIENCY FACTOR-RELATED"/>
    <property type="match status" value="1"/>
</dbReference>
<proteinExistence type="inferred from homology"/>
<dbReference type="InterPro" id="IPR002696">
    <property type="entry name" value="Membr_insert_effic_factor_YidD"/>
</dbReference>
<comment type="function">
    <text evidence="1">Could be involved in insertion of integral membrane proteins into the membrane.</text>
</comment>
<dbReference type="SMART" id="SM01234">
    <property type="entry name" value="Haemolytic"/>
    <property type="match status" value="1"/>
</dbReference>
<comment type="similarity">
    <text evidence="1">Belongs to the UPF0161 family.</text>
</comment>
<dbReference type="GO" id="GO:0005886">
    <property type="term" value="C:plasma membrane"/>
    <property type="evidence" value="ECO:0007669"/>
    <property type="project" value="UniProtKB-SubCell"/>
</dbReference>
<protein>
    <recommendedName>
        <fullName evidence="1">Putative membrane protein insertion efficiency factor</fullName>
    </recommendedName>
</protein>
<keyword evidence="1" id="KW-1003">Cell membrane</keyword>
<dbReference type="PANTHER" id="PTHR33383:SF1">
    <property type="entry name" value="MEMBRANE PROTEIN INSERTION EFFICIENCY FACTOR-RELATED"/>
    <property type="match status" value="1"/>
</dbReference>